<evidence type="ECO:0000313" key="3">
    <source>
        <dbReference type="Proteomes" id="UP000298616"/>
    </source>
</evidence>
<evidence type="ECO:0000313" key="2">
    <source>
        <dbReference type="EMBL" id="QCK15866.1"/>
    </source>
</evidence>
<organism evidence="2 3">
    <name type="scientific">Mangrovivirga cuniculi</name>
    <dbReference type="NCBI Taxonomy" id="2715131"/>
    <lineage>
        <taxon>Bacteria</taxon>
        <taxon>Pseudomonadati</taxon>
        <taxon>Bacteroidota</taxon>
        <taxon>Cytophagia</taxon>
        <taxon>Cytophagales</taxon>
        <taxon>Mangrovivirgaceae</taxon>
        <taxon>Mangrovivirga</taxon>
    </lineage>
</organism>
<keyword evidence="3" id="KW-1185">Reference proteome</keyword>
<gene>
    <name evidence="2" type="ORF">DCC35_14485</name>
</gene>
<dbReference type="AlphaFoldDB" id="A0A4D7JUL4"/>
<dbReference type="OrthoDB" id="1121419at2"/>
<sequence length="137" mass="15576">MGNTSKKHPFKVPENYFGDLESQIKSKVENKDGAIKIKSIRTDLFKVAASVLFIMAIGIVLYNTTNDDQVQVAENTEVKEILKEIPDEAIIKYLAESNMEIEELIEFAATKNINDAELDDKSDIEEEILKDYIDNYL</sequence>
<dbReference type="EMBL" id="CP028923">
    <property type="protein sequence ID" value="QCK15866.1"/>
    <property type="molecule type" value="Genomic_DNA"/>
</dbReference>
<keyword evidence="1" id="KW-1133">Transmembrane helix</keyword>
<dbReference type="RefSeq" id="WP_137091464.1">
    <property type="nucleotide sequence ID" value="NZ_CP028923.1"/>
</dbReference>
<keyword evidence="1" id="KW-0812">Transmembrane</keyword>
<feature type="transmembrane region" description="Helical" evidence="1">
    <location>
        <begin position="44"/>
        <end position="62"/>
    </location>
</feature>
<dbReference type="Proteomes" id="UP000298616">
    <property type="component" value="Chromosome"/>
</dbReference>
<dbReference type="KEGG" id="fpf:DCC35_14485"/>
<name>A0A4D7JUL4_9BACT</name>
<evidence type="ECO:0000256" key="1">
    <source>
        <dbReference type="SAM" id="Phobius"/>
    </source>
</evidence>
<accession>A0A4D7JUL4</accession>
<proteinExistence type="predicted"/>
<protein>
    <submittedName>
        <fullName evidence="2">Uncharacterized protein</fullName>
    </submittedName>
</protein>
<reference evidence="2 3" key="1">
    <citation type="submission" date="2018-04" db="EMBL/GenBank/DDBJ databases">
        <title>Complete genome uncultured novel isolate.</title>
        <authorList>
            <person name="Merlino G."/>
        </authorList>
    </citation>
    <scope>NUCLEOTIDE SEQUENCE [LARGE SCALE GENOMIC DNA]</scope>
    <source>
        <strain evidence="3">R1DC9</strain>
    </source>
</reference>
<keyword evidence="1" id="KW-0472">Membrane</keyword>